<dbReference type="PROSITE" id="PS50305">
    <property type="entry name" value="SIRTUIN"/>
    <property type="match status" value="1"/>
</dbReference>
<evidence type="ECO:0000256" key="4">
    <source>
        <dbReference type="ARBA" id="ARBA00022833"/>
    </source>
</evidence>
<comment type="caution">
    <text evidence="11">The sequence shown here is derived from an EMBL/GenBank/DDBJ whole genome shotgun (WGS) entry which is preliminary data.</text>
</comment>
<keyword evidence="3 8" id="KW-0479">Metal-binding</keyword>
<keyword evidence="5" id="KW-0520">NAD</keyword>
<dbReference type="PANTHER" id="PTHR11085:SF6">
    <property type="entry name" value="NAD-DEPENDENT PROTEIN DEACETYLASE SIRTUIN-2"/>
    <property type="match status" value="1"/>
</dbReference>
<evidence type="ECO:0000256" key="2">
    <source>
        <dbReference type="ARBA" id="ARBA00022679"/>
    </source>
</evidence>
<evidence type="ECO:0000256" key="5">
    <source>
        <dbReference type="ARBA" id="ARBA00023027"/>
    </source>
</evidence>
<dbReference type="GO" id="GO:0017136">
    <property type="term" value="F:histone deacetylase activity, NAD-dependent"/>
    <property type="evidence" value="ECO:0007669"/>
    <property type="project" value="TreeGrafter"/>
</dbReference>
<name>A0A210PPK5_MIZYE</name>
<feature type="binding site" evidence="8">
    <location>
        <position position="189"/>
    </location>
    <ligand>
        <name>Zn(2+)</name>
        <dbReference type="ChEBI" id="CHEBI:29105"/>
    </ligand>
</feature>
<feature type="active site" description="Proton acceptor" evidence="8">
    <location>
        <position position="178"/>
    </location>
</feature>
<evidence type="ECO:0000313" key="12">
    <source>
        <dbReference type="Proteomes" id="UP000242188"/>
    </source>
</evidence>
<comment type="cofactor">
    <cofactor evidence="1">
        <name>Zn(2+)</name>
        <dbReference type="ChEBI" id="CHEBI:29105"/>
    </cofactor>
</comment>
<dbReference type="EMBL" id="NEDP02005568">
    <property type="protein sequence ID" value="OWF38413.1"/>
    <property type="molecule type" value="Genomic_DNA"/>
</dbReference>
<dbReference type="SUPFAM" id="SSF52467">
    <property type="entry name" value="DHS-like NAD/FAD-binding domain"/>
    <property type="match status" value="1"/>
</dbReference>
<dbReference type="STRING" id="6573.A0A210PPK5"/>
<feature type="compositionally biased region" description="Basic and acidic residues" evidence="9">
    <location>
        <begin position="358"/>
        <end position="373"/>
    </location>
</feature>
<feature type="compositionally biased region" description="Low complexity" evidence="9">
    <location>
        <begin position="421"/>
        <end position="443"/>
    </location>
</feature>
<evidence type="ECO:0000256" key="3">
    <source>
        <dbReference type="ARBA" id="ARBA00022723"/>
    </source>
</evidence>
<dbReference type="GO" id="GO:0070403">
    <property type="term" value="F:NAD+ binding"/>
    <property type="evidence" value="ECO:0007669"/>
    <property type="project" value="InterPro"/>
</dbReference>
<sequence length="443" mass="49346">MASNSKDEPHREEETKKPEEDEKEVEERRVWLMDLMKLSLGLAPTPEQLLETLDIDGVVNFIKSEKCKSIVTMAGAGISTSAGIPDFRSPNTGLYHNLEKYNLPHPKAVFDIGYFWKNPEPFFHLAKELWPGVFKPTLCHYFIKMLDDKGLLLRHYTQNIDTLETHAGLDPEKLVEAHGSFRTAHCLICEKEYSKDFIEDKVFAGEVPKCQEPGCEDNVVKPDIVFFGESLPKRFAELSSQDMGKCDLLLVMGTSLVVQPFAALTNRVKHETPRMYMNLEKTGSGPSNPITMLMFGGGFKFDDEDNYRDVFWQGTCDDGCLLLAEKLGWKEELLQIVKEEHAKIDENVKILKAKSERLQGGEQMTKSDGKTVDQSKSAVMNESNPGKSSPGTEKDTPSNAYIQQLSVKQKSSSGKATYGPSVSTSSSSKSTSSSSKSTSSSKV</sequence>
<protein>
    <submittedName>
        <fullName evidence="11">NAD-dependent protein deacetylase sirtuin-2</fullName>
    </submittedName>
</protein>
<dbReference type="GO" id="GO:0005634">
    <property type="term" value="C:nucleus"/>
    <property type="evidence" value="ECO:0007669"/>
    <property type="project" value="TreeGrafter"/>
</dbReference>
<keyword evidence="2" id="KW-0808">Transferase</keyword>
<evidence type="ECO:0000259" key="10">
    <source>
        <dbReference type="PROSITE" id="PS50305"/>
    </source>
</evidence>
<dbReference type="Proteomes" id="UP000242188">
    <property type="component" value="Unassembled WGS sequence"/>
</dbReference>
<feature type="region of interest" description="Disordered" evidence="9">
    <location>
        <begin position="358"/>
        <end position="443"/>
    </location>
</feature>
<feature type="binding site" evidence="8">
    <location>
        <position position="210"/>
    </location>
    <ligand>
        <name>Zn(2+)</name>
        <dbReference type="ChEBI" id="CHEBI:29105"/>
    </ligand>
</feature>
<reference evidence="11 12" key="1">
    <citation type="journal article" date="2017" name="Nat. Ecol. Evol.">
        <title>Scallop genome provides insights into evolution of bilaterian karyotype and development.</title>
        <authorList>
            <person name="Wang S."/>
            <person name="Zhang J."/>
            <person name="Jiao W."/>
            <person name="Li J."/>
            <person name="Xun X."/>
            <person name="Sun Y."/>
            <person name="Guo X."/>
            <person name="Huan P."/>
            <person name="Dong B."/>
            <person name="Zhang L."/>
            <person name="Hu X."/>
            <person name="Sun X."/>
            <person name="Wang J."/>
            <person name="Zhao C."/>
            <person name="Wang Y."/>
            <person name="Wang D."/>
            <person name="Huang X."/>
            <person name="Wang R."/>
            <person name="Lv J."/>
            <person name="Li Y."/>
            <person name="Zhang Z."/>
            <person name="Liu B."/>
            <person name="Lu W."/>
            <person name="Hui Y."/>
            <person name="Liang J."/>
            <person name="Zhou Z."/>
            <person name="Hou R."/>
            <person name="Li X."/>
            <person name="Liu Y."/>
            <person name="Li H."/>
            <person name="Ning X."/>
            <person name="Lin Y."/>
            <person name="Zhao L."/>
            <person name="Xing Q."/>
            <person name="Dou J."/>
            <person name="Li Y."/>
            <person name="Mao J."/>
            <person name="Guo H."/>
            <person name="Dou H."/>
            <person name="Li T."/>
            <person name="Mu C."/>
            <person name="Jiang W."/>
            <person name="Fu Q."/>
            <person name="Fu X."/>
            <person name="Miao Y."/>
            <person name="Liu J."/>
            <person name="Yu Q."/>
            <person name="Li R."/>
            <person name="Liao H."/>
            <person name="Li X."/>
            <person name="Kong Y."/>
            <person name="Jiang Z."/>
            <person name="Chourrout D."/>
            <person name="Li R."/>
            <person name="Bao Z."/>
        </authorList>
    </citation>
    <scope>NUCLEOTIDE SEQUENCE [LARGE SCALE GENOMIC DNA]</scope>
    <source>
        <strain evidence="11 12">PY_sf001</strain>
    </source>
</reference>
<dbReference type="OrthoDB" id="420264at2759"/>
<keyword evidence="4 8" id="KW-0862">Zinc</keyword>
<comment type="catalytic activity">
    <reaction evidence="6">
        <text>N(6)-hexadecanoyl-L-lysyl-[protein] + NAD(+) + H2O = 2''-O-hexadecanoyl-ADP-D-ribose + nicotinamide + L-lysyl-[protein]</text>
        <dbReference type="Rhea" id="RHEA:70563"/>
        <dbReference type="Rhea" id="RHEA-COMP:9752"/>
        <dbReference type="Rhea" id="RHEA-COMP:14175"/>
        <dbReference type="ChEBI" id="CHEBI:15377"/>
        <dbReference type="ChEBI" id="CHEBI:17154"/>
        <dbReference type="ChEBI" id="CHEBI:29969"/>
        <dbReference type="ChEBI" id="CHEBI:57540"/>
        <dbReference type="ChEBI" id="CHEBI:138936"/>
        <dbReference type="ChEBI" id="CHEBI:189673"/>
    </reaction>
    <physiologicalReaction direction="left-to-right" evidence="6">
        <dbReference type="Rhea" id="RHEA:70564"/>
    </physiologicalReaction>
</comment>
<evidence type="ECO:0000256" key="6">
    <source>
        <dbReference type="ARBA" id="ARBA00048378"/>
    </source>
</evidence>
<feature type="region of interest" description="Disordered" evidence="9">
    <location>
        <begin position="1"/>
        <end position="24"/>
    </location>
</feature>
<dbReference type="Pfam" id="PF02146">
    <property type="entry name" value="SIR2"/>
    <property type="match status" value="1"/>
</dbReference>
<dbReference type="InterPro" id="IPR026590">
    <property type="entry name" value="Ssirtuin_cat_dom"/>
</dbReference>
<evidence type="ECO:0000256" key="1">
    <source>
        <dbReference type="ARBA" id="ARBA00001947"/>
    </source>
</evidence>
<dbReference type="PANTHER" id="PTHR11085">
    <property type="entry name" value="NAD-DEPENDENT PROTEIN DEACYLASE SIRTUIN-5, MITOCHONDRIAL-RELATED"/>
    <property type="match status" value="1"/>
</dbReference>
<organism evidence="11 12">
    <name type="scientific">Mizuhopecten yessoensis</name>
    <name type="common">Japanese scallop</name>
    <name type="synonym">Patinopecten yessoensis</name>
    <dbReference type="NCBI Taxonomy" id="6573"/>
    <lineage>
        <taxon>Eukaryota</taxon>
        <taxon>Metazoa</taxon>
        <taxon>Spiralia</taxon>
        <taxon>Lophotrochozoa</taxon>
        <taxon>Mollusca</taxon>
        <taxon>Bivalvia</taxon>
        <taxon>Autobranchia</taxon>
        <taxon>Pteriomorphia</taxon>
        <taxon>Pectinida</taxon>
        <taxon>Pectinoidea</taxon>
        <taxon>Pectinidae</taxon>
        <taxon>Mizuhopecten</taxon>
    </lineage>
</organism>
<comment type="catalytic activity">
    <reaction evidence="7">
        <text>N(6)-tetradecanoyl-L-lysyl-[protein] + NAD(+) + H2O = 2''-O-tetradecanoyl-ADP-D-ribose + nicotinamide + L-lysyl-[protein]</text>
        <dbReference type="Rhea" id="RHEA:70567"/>
        <dbReference type="Rhea" id="RHEA-COMP:9752"/>
        <dbReference type="Rhea" id="RHEA-COMP:15437"/>
        <dbReference type="ChEBI" id="CHEBI:15377"/>
        <dbReference type="ChEBI" id="CHEBI:17154"/>
        <dbReference type="ChEBI" id="CHEBI:29969"/>
        <dbReference type="ChEBI" id="CHEBI:57540"/>
        <dbReference type="ChEBI" id="CHEBI:141129"/>
        <dbReference type="ChEBI" id="CHEBI:189674"/>
    </reaction>
    <physiologicalReaction direction="left-to-right" evidence="7">
        <dbReference type="Rhea" id="RHEA:70568"/>
    </physiologicalReaction>
</comment>
<keyword evidence="12" id="KW-1185">Reference proteome</keyword>
<feature type="binding site" evidence="8">
    <location>
        <position position="215"/>
    </location>
    <ligand>
        <name>Zn(2+)</name>
        <dbReference type="ChEBI" id="CHEBI:29105"/>
    </ligand>
</feature>
<dbReference type="AlphaFoldDB" id="A0A210PPK5"/>
<accession>A0A210PPK5</accession>
<dbReference type="InterPro" id="IPR050134">
    <property type="entry name" value="NAD-dep_sirtuin_deacylases"/>
</dbReference>
<dbReference type="InterPro" id="IPR029035">
    <property type="entry name" value="DHS-like_NAD/FAD-binding_dom"/>
</dbReference>
<evidence type="ECO:0000256" key="8">
    <source>
        <dbReference type="PROSITE-ProRule" id="PRU00236"/>
    </source>
</evidence>
<evidence type="ECO:0000256" key="7">
    <source>
        <dbReference type="ARBA" id="ARBA00048905"/>
    </source>
</evidence>
<dbReference type="GO" id="GO:0046872">
    <property type="term" value="F:metal ion binding"/>
    <property type="evidence" value="ECO:0007669"/>
    <property type="project" value="UniProtKB-KW"/>
</dbReference>
<dbReference type="InterPro" id="IPR026591">
    <property type="entry name" value="Sirtuin_cat_small_dom_sf"/>
</dbReference>
<gene>
    <name evidence="11" type="ORF">KP79_PYT10711</name>
</gene>
<dbReference type="InterPro" id="IPR003000">
    <property type="entry name" value="Sirtuin"/>
</dbReference>
<dbReference type="Gene3D" id="3.30.1600.10">
    <property type="entry name" value="SIR2/SIRT2 'Small Domain"/>
    <property type="match status" value="1"/>
</dbReference>
<dbReference type="Gene3D" id="3.40.50.1220">
    <property type="entry name" value="TPP-binding domain"/>
    <property type="match status" value="1"/>
</dbReference>
<feature type="domain" description="Deacetylase sirtuin-type" evidence="10">
    <location>
        <begin position="48"/>
        <end position="330"/>
    </location>
</feature>
<proteinExistence type="predicted"/>
<evidence type="ECO:0000313" key="11">
    <source>
        <dbReference type="EMBL" id="OWF38413.1"/>
    </source>
</evidence>
<dbReference type="CDD" id="cd01408">
    <property type="entry name" value="SIRT1"/>
    <property type="match status" value="1"/>
</dbReference>
<feature type="compositionally biased region" description="Polar residues" evidence="9">
    <location>
        <begin position="374"/>
        <end position="415"/>
    </location>
</feature>
<feature type="binding site" evidence="8">
    <location>
        <position position="186"/>
    </location>
    <ligand>
        <name>Zn(2+)</name>
        <dbReference type="ChEBI" id="CHEBI:29105"/>
    </ligand>
</feature>
<evidence type="ECO:0000256" key="9">
    <source>
        <dbReference type="SAM" id="MobiDB-lite"/>
    </source>
</evidence>